<dbReference type="PROSITE" id="PS01159">
    <property type="entry name" value="WW_DOMAIN_1"/>
    <property type="match status" value="2"/>
</dbReference>
<keyword evidence="1" id="KW-0677">Repeat</keyword>
<feature type="domain" description="FF" evidence="5">
    <location>
        <begin position="528"/>
        <end position="583"/>
    </location>
</feature>
<dbReference type="SMART" id="SM00456">
    <property type="entry name" value="WW"/>
    <property type="match status" value="2"/>
</dbReference>
<evidence type="ECO:0000313" key="7">
    <source>
        <dbReference type="Proteomes" id="UP001153555"/>
    </source>
</evidence>
<dbReference type="Pfam" id="PF00397">
    <property type="entry name" value="WW"/>
    <property type="match status" value="1"/>
</dbReference>
<evidence type="ECO:0000256" key="1">
    <source>
        <dbReference type="ARBA" id="ARBA00022737"/>
    </source>
</evidence>
<evidence type="ECO:0000259" key="5">
    <source>
        <dbReference type="PROSITE" id="PS51676"/>
    </source>
</evidence>
<dbReference type="InterPro" id="IPR045148">
    <property type="entry name" value="TCRG1-like"/>
</dbReference>
<keyword evidence="7" id="KW-1185">Reference proteome</keyword>
<dbReference type="PROSITE" id="PS51676">
    <property type="entry name" value="FF"/>
    <property type="match status" value="4"/>
</dbReference>
<dbReference type="Pfam" id="PF01846">
    <property type="entry name" value="FF"/>
    <property type="match status" value="5"/>
</dbReference>
<evidence type="ECO:0000259" key="4">
    <source>
        <dbReference type="PROSITE" id="PS50020"/>
    </source>
</evidence>
<feature type="compositionally biased region" description="Pro residues" evidence="3">
    <location>
        <begin position="1"/>
        <end position="12"/>
    </location>
</feature>
<feature type="compositionally biased region" description="Basic and acidic residues" evidence="3">
    <location>
        <begin position="423"/>
        <end position="440"/>
    </location>
</feature>
<comment type="caution">
    <text evidence="6">The sequence shown here is derived from an EMBL/GenBank/DDBJ whole genome shotgun (WGS) entry which is preliminary data.</text>
</comment>
<dbReference type="PROSITE" id="PS50020">
    <property type="entry name" value="WW_DOMAIN_2"/>
    <property type="match status" value="2"/>
</dbReference>
<dbReference type="FunFam" id="1.10.10.440:FF:000020">
    <property type="entry name" value="Pre-mRNA-processing protein 40C"/>
    <property type="match status" value="1"/>
</dbReference>
<feature type="region of interest" description="Disordered" evidence="3">
    <location>
        <begin position="415"/>
        <end position="460"/>
    </location>
</feature>
<feature type="domain" description="FF" evidence="5">
    <location>
        <begin position="596"/>
        <end position="650"/>
    </location>
</feature>
<dbReference type="InterPro" id="IPR001202">
    <property type="entry name" value="WW_dom"/>
</dbReference>
<protein>
    <submittedName>
        <fullName evidence="6">Pre-mRNA-processing protein 40C</fullName>
    </submittedName>
</protein>
<feature type="domain" description="FF" evidence="5">
    <location>
        <begin position="699"/>
        <end position="756"/>
    </location>
</feature>
<dbReference type="InterPro" id="IPR036020">
    <property type="entry name" value="WW_dom_sf"/>
</dbReference>
<dbReference type="FunFam" id="1.10.10.440:FF:000028">
    <property type="entry name" value="Pre-mRNA-processing protein 40C"/>
    <property type="match status" value="1"/>
</dbReference>
<dbReference type="SUPFAM" id="SSF81698">
    <property type="entry name" value="FF domain"/>
    <property type="match status" value="5"/>
</dbReference>
<name>A0A9N7R058_STRHE</name>
<feature type="domain" description="FF" evidence="5">
    <location>
        <begin position="461"/>
        <end position="515"/>
    </location>
</feature>
<dbReference type="OrthoDB" id="187617at2759"/>
<dbReference type="Gene3D" id="2.20.70.10">
    <property type="match status" value="2"/>
</dbReference>
<dbReference type="CDD" id="cd00201">
    <property type="entry name" value="WW"/>
    <property type="match status" value="2"/>
</dbReference>
<dbReference type="GO" id="GO:0003712">
    <property type="term" value="F:transcription coregulator activity"/>
    <property type="evidence" value="ECO:0007669"/>
    <property type="project" value="TreeGrafter"/>
</dbReference>
<evidence type="ECO:0000256" key="2">
    <source>
        <dbReference type="SAM" id="Coils"/>
    </source>
</evidence>
<dbReference type="AlphaFoldDB" id="A0A9N7R058"/>
<dbReference type="Proteomes" id="UP001153555">
    <property type="component" value="Unassembled WGS sequence"/>
</dbReference>
<sequence>MQPPASSFPPQPGSFGTVVSQATVPPGPPLVIEGSSSLAGNYSFSGKVQQNQTDLSHRTNVRADGLGAMNSAQTFMQSGSQSAHPHPSPNMPMWMPSAPTFQVPTGISKTPIIASTSPSTSTILSSSADSSAHIRTFMPPAPVSVIYNPSIQHNFPPPSPQEVWLQPQQNNGLARPPFSPYAARSGPYSMPSCGVSYPDIQPPGVGVSPPISAVGVPAADGQPVGSGQAELPSGIDAKEQQDAWTAHRTETSTVYYYNAVTGKSTYEKPPGFKLESDRATLQTTPVSWEKLTGTDWTLVTTNDGKKYYYNSTTQLSSWQIPSDVIELKKQQDADALKAQSVLVPSVDMNKGVDLVILSTPAANTGGRDATSVRPAGASTSSSALDLIKKKLQDSGIPDSTSHGAALSITVSLELNGSKPTDAPSRDPQMEKNKDKRKDTNGDVDTSNSSSDSEDEDGGPTKEECILQFKEMLKEKGVAPFSKWEKELPKIVFDPRFKAVPNHDARRAIFEHYVRTRAEEERKEKRAAQKAAVEGFKQLLEEAKEEIDHKTDFQTFKRRWGDDPRFLALDKKDRETLLNERVLPLKRSAQERAQAERAAIVSNFKSMLQDRTDITSSSRWSKVKDSFKSDPRYKSIKHDDREKLFDEYVAELKAAEEETMRKAKAKQDEEEKLRERERSLCKRKEREEQEVERVRRKAHRKEAIESYQALLVETIKDPQASWTESKPKLEKDPQERAANPHLDKSDLEKLFREHVKTLYERCMVEFKGLLADVITEEAAAAGQETEGKKTVVTSWSTAKQVLKNDPRYNKMPRKERETLWRQHAEGIMRKLKKSSQVEVDGRRTHAR</sequence>
<dbReference type="PANTHER" id="PTHR15377:SF3">
    <property type="entry name" value="WW DOMAIN-CONTAINING PROTEIN"/>
    <property type="match status" value="1"/>
</dbReference>
<evidence type="ECO:0000256" key="3">
    <source>
        <dbReference type="SAM" id="MobiDB-lite"/>
    </source>
</evidence>
<organism evidence="6 7">
    <name type="scientific">Striga hermonthica</name>
    <name type="common">Purple witchweed</name>
    <name type="synonym">Buchnera hermonthica</name>
    <dbReference type="NCBI Taxonomy" id="68872"/>
    <lineage>
        <taxon>Eukaryota</taxon>
        <taxon>Viridiplantae</taxon>
        <taxon>Streptophyta</taxon>
        <taxon>Embryophyta</taxon>
        <taxon>Tracheophyta</taxon>
        <taxon>Spermatophyta</taxon>
        <taxon>Magnoliopsida</taxon>
        <taxon>eudicotyledons</taxon>
        <taxon>Gunneridae</taxon>
        <taxon>Pentapetalae</taxon>
        <taxon>asterids</taxon>
        <taxon>lamiids</taxon>
        <taxon>Lamiales</taxon>
        <taxon>Orobanchaceae</taxon>
        <taxon>Buchnereae</taxon>
        <taxon>Striga</taxon>
    </lineage>
</organism>
<dbReference type="GO" id="GO:0005634">
    <property type="term" value="C:nucleus"/>
    <property type="evidence" value="ECO:0007669"/>
    <property type="project" value="TreeGrafter"/>
</dbReference>
<evidence type="ECO:0000313" key="6">
    <source>
        <dbReference type="EMBL" id="CAA0808371.1"/>
    </source>
</evidence>
<feature type="coiled-coil region" evidence="2">
    <location>
        <begin position="637"/>
        <end position="703"/>
    </location>
</feature>
<dbReference type="FunFam" id="1.10.10.440:FF:000021">
    <property type="entry name" value="pre-mRNA-processing protein 40C isoform X1"/>
    <property type="match status" value="1"/>
</dbReference>
<feature type="domain" description="WW" evidence="4">
    <location>
        <begin position="238"/>
        <end position="271"/>
    </location>
</feature>
<accession>A0A9N7R058</accession>
<dbReference type="InterPro" id="IPR002713">
    <property type="entry name" value="FF_domain"/>
</dbReference>
<dbReference type="InterPro" id="IPR036517">
    <property type="entry name" value="FF_domain_sf"/>
</dbReference>
<dbReference type="Gene3D" id="1.10.10.440">
    <property type="entry name" value="FF domain"/>
    <property type="match status" value="5"/>
</dbReference>
<keyword evidence="2" id="KW-0175">Coiled coil</keyword>
<feature type="domain" description="WW" evidence="4">
    <location>
        <begin position="296"/>
        <end position="323"/>
    </location>
</feature>
<proteinExistence type="predicted"/>
<reference evidence="6" key="1">
    <citation type="submission" date="2019-12" db="EMBL/GenBank/DDBJ databases">
        <authorList>
            <person name="Scholes J."/>
        </authorList>
    </citation>
    <scope>NUCLEOTIDE SEQUENCE</scope>
</reference>
<dbReference type="SUPFAM" id="SSF51045">
    <property type="entry name" value="WW domain"/>
    <property type="match status" value="2"/>
</dbReference>
<dbReference type="GO" id="GO:0070063">
    <property type="term" value="F:RNA polymerase binding"/>
    <property type="evidence" value="ECO:0007669"/>
    <property type="project" value="InterPro"/>
</dbReference>
<feature type="region of interest" description="Disordered" evidence="3">
    <location>
        <begin position="717"/>
        <end position="741"/>
    </location>
</feature>
<dbReference type="SMART" id="SM00441">
    <property type="entry name" value="FF"/>
    <property type="match status" value="5"/>
</dbReference>
<dbReference type="EMBL" id="CACSLK010003142">
    <property type="protein sequence ID" value="CAA0808371.1"/>
    <property type="molecule type" value="Genomic_DNA"/>
</dbReference>
<feature type="region of interest" description="Disordered" evidence="3">
    <location>
        <begin position="361"/>
        <end position="381"/>
    </location>
</feature>
<dbReference type="PANTHER" id="PTHR15377">
    <property type="entry name" value="TRANSCRIPTION ELONGATION REGULATOR 1"/>
    <property type="match status" value="1"/>
</dbReference>
<feature type="region of interest" description="Disordered" evidence="3">
    <location>
        <begin position="1"/>
        <end position="32"/>
    </location>
</feature>
<feature type="compositionally biased region" description="Basic and acidic residues" evidence="3">
    <location>
        <begin position="724"/>
        <end position="734"/>
    </location>
</feature>
<gene>
    <name evidence="6" type="ORF">SHERM_10630</name>
</gene>